<dbReference type="InterPro" id="IPR005149">
    <property type="entry name" value="Tscrpt_reg_PadR_N"/>
</dbReference>
<keyword evidence="3" id="KW-1185">Reference proteome</keyword>
<dbReference type="Proteomes" id="UP000321949">
    <property type="component" value="Unassembled WGS sequence"/>
</dbReference>
<dbReference type="InterPro" id="IPR052509">
    <property type="entry name" value="Metal_resp_DNA-bind_regulator"/>
</dbReference>
<reference evidence="2 3" key="1">
    <citation type="submission" date="2019-08" db="EMBL/GenBank/DDBJ databases">
        <authorList>
            <person name="Dong K."/>
        </authorList>
    </citation>
    <scope>NUCLEOTIDE SEQUENCE [LARGE SCALE GENOMIC DNA]</scope>
    <source>
        <strain evidence="2 3">K-1</strain>
    </source>
</reference>
<protein>
    <submittedName>
        <fullName evidence="2">PadR family transcriptional regulator</fullName>
    </submittedName>
</protein>
<evidence type="ECO:0000259" key="1">
    <source>
        <dbReference type="Pfam" id="PF03551"/>
    </source>
</evidence>
<dbReference type="RefSeq" id="WP_147050081.1">
    <property type="nucleotide sequence ID" value="NZ_BKAH01000004.1"/>
</dbReference>
<dbReference type="InterPro" id="IPR036388">
    <property type="entry name" value="WH-like_DNA-bd_sf"/>
</dbReference>
<organism evidence="2 3">
    <name type="scientific">Microbacterium saccharophilum</name>
    <dbReference type="NCBI Taxonomy" id="1213358"/>
    <lineage>
        <taxon>Bacteria</taxon>
        <taxon>Bacillati</taxon>
        <taxon>Actinomycetota</taxon>
        <taxon>Actinomycetes</taxon>
        <taxon>Micrococcales</taxon>
        <taxon>Microbacteriaceae</taxon>
        <taxon>Microbacterium</taxon>
    </lineage>
</organism>
<dbReference type="Pfam" id="PF03551">
    <property type="entry name" value="PadR"/>
    <property type="match status" value="1"/>
</dbReference>
<comment type="caution">
    <text evidence="2">The sequence shown here is derived from an EMBL/GenBank/DDBJ whole genome shotgun (WGS) entry which is preliminary data.</text>
</comment>
<evidence type="ECO:0000313" key="3">
    <source>
        <dbReference type="Proteomes" id="UP000321949"/>
    </source>
</evidence>
<sequence length="112" mass="12604">MNSEALKGHLDLLVLAIVSGGPLHGYGVIERLRDRSGGSFDLAEGTVYPVLHRLERAGLLQHEWSDTSGRRRKLYALTAQGQTRLVEQRQGWREFVDAVDSVLRRNPWPQTA</sequence>
<dbReference type="Gene3D" id="1.10.10.10">
    <property type="entry name" value="Winged helix-like DNA-binding domain superfamily/Winged helix DNA-binding domain"/>
    <property type="match status" value="1"/>
</dbReference>
<dbReference type="PANTHER" id="PTHR33169:SF14">
    <property type="entry name" value="TRANSCRIPTIONAL REGULATOR RV3488"/>
    <property type="match status" value="1"/>
</dbReference>
<proteinExistence type="predicted"/>
<name>A0A5C8HVN4_9MICO</name>
<dbReference type="SUPFAM" id="SSF46785">
    <property type="entry name" value="Winged helix' DNA-binding domain"/>
    <property type="match status" value="1"/>
</dbReference>
<evidence type="ECO:0000313" key="2">
    <source>
        <dbReference type="EMBL" id="TXK09053.1"/>
    </source>
</evidence>
<dbReference type="InterPro" id="IPR036390">
    <property type="entry name" value="WH_DNA-bd_sf"/>
</dbReference>
<feature type="domain" description="Transcription regulator PadR N-terminal" evidence="1">
    <location>
        <begin position="14"/>
        <end position="85"/>
    </location>
</feature>
<dbReference type="PANTHER" id="PTHR33169">
    <property type="entry name" value="PADR-FAMILY TRANSCRIPTIONAL REGULATOR"/>
    <property type="match status" value="1"/>
</dbReference>
<accession>A0A5C8HVN4</accession>
<dbReference type="OrthoDB" id="122286at2"/>
<dbReference type="EMBL" id="VRSX01000005">
    <property type="protein sequence ID" value="TXK09053.1"/>
    <property type="molecule type" value="Genomic_DNA"/>
</dbReference>
<gene>
    <name evidence="2" type="ORF">FVP74_11000</name>
</gene>
<dbReference type="AlphaFoldDB" id="A0A5C8HVN4"/>